<evidence type="ECO:0000313" key="6">
    <source>
        <dbReference type="Proteomes" id="UP000306552"/>
    </source>
</evidence>
<proteinExistence type="inferred from homology"/>
<dbReference type="EMBL" id="SWMU01000003">
    <property type="protein sequence ID" value="TKS55881.1"/>
    <property type="molecule type" value="Genomic_DNA"/>
</dbReference>
<dbReference type="Gene3D" id="3.40.50.10790">
    <property type="entry name" value="S-adenosyl-l-methionine hydroxide adenosyltransferase, N-terminal"/>
    <property type="match status" value="1"/>
</dbReference>
<dbReference type="SUPFAM" id="SSF101852">
    <property type="entry name" value="Bacterial fluorinating enzyme, C-terminal domain"/>
    <property type="match status" value="1"/>
</dbReference>
<keyword evidence="1" id="KW-0949">S-adenosyl-L-methionine</keyword>
<dbReference type="InterPro" id="IPR023227">
    <property type="entry name" value="SAM_OH_AdoTrfase_C_sf"/>
</dbReference>
<reference evidence="5 6" key="1">
    <citation type="submission" date="2019-04" db="EMBL/GenBank/DDBJ databases">
        <title>Psychroflexus halotolerans sp. nov., isolated from a marine solar saltern.</title>
        <authorList>
            <person name="Feng X."/>
        </authorList>
    </citation>
    <scope>NUCLEOTIDE SEQUENCE [LARGE SCALE GENOMIC DNA]</scope>
    <source>
        <strain evidence="5 6">WDS2C27</strain>
    </source>
</reference>
<dbReference type="InterPro" id="IPR023228">
    <property type="entry name" value="SAM_OH_AdoTrfase_N_sf"/>
</dbReference>
<dbReference type="PANTHER" id="PTHR35092">
    <property type="entry name" value="CHLORINASE MJ1651"/>
    <property type="match status" value="1"/>
</dbReference>
<dbReference type="InterPro" id="IPR046469">
    <property type="entry name" value="SAM_HAT_N"/>
</dbReference>
<organism evidence="5 6">
    <name type="scientific">Mesohalobacter halotolerans</name>
    <dbReference type="NCBI Taxonomy" id="1883405"/>
    <lineage>
        <taxon>Bacteria</taxon>
        <taxon>Pseudomonadati</taxon>
        <taxon>Bacteroidota</taxon>
        <taxon>Flavobacteriia</taxon>
        <taxon>Flavobacteriales</taxon>
        <taxon>Flavobacteriaceae</taxon>
        <taxon>Mesohalobacter</taxon>
    </lineage>
</organism>
<keyword evidence="6" id="KW-1185">Reference proteome</keyword>
<dbReference type="PANTHER" id="PTHR35092:SF1">
    <property type="entry name" value="CHLORINASE MJ1651"/>
    <property type="match status" value="1"/>
</dbReference>
<dbReference type="OrthoDB" id="9792195at2"/>
<dbReference type="Pfam" id="PF01887">
    <property type="entry name" value="SAM_HAT_N"/>
    <property type="match status" value="1"/>
</dbReference>
<comment type="similarity">
    <text evidence="2">Belongs to the SAM hydrolase / SAM-dependent halogenase family.</text>
</comment>
<sequence length="277" mass="30436">MSIITLTTDFGLKDHSVAAVKGALYSELDEAKVVDISHLISPFNIIEAAFVIKNAYHNFPKGSVHVIGVDAEMTPENKHIAVALDGHYFVCANNGIMSLIASEIKPDKIVEINIHRALGTNFTVLDVFIKVAGHILRGGKLEVIGKPIEGLKQLKYIEPQVNSAENQIIGHVVYIDNFGNVISNIKKPFFESLVKGRNYVISARNIKFKTIYDTYSDAINFEMPVNKREEAGKKLALFNASGYLELALYKSNPKLTGSAASLLGLKVMDTITVNFLS</sequence>
<dbReference type="InterPro" id="IPR002747">
    <property type="entry name" value="SAM_OH_AdoTrfase"/>
</dbReference>
<protein>
    <submittedName>
        <fullName evidence="5">SAM-dependent chlorinase/fluorinase</fullName>
    </submittedName>
</protein>
<evidence type="ECO:0000256" key="1">
    <source>
        <dbReference type="ARBA" id="ARBA00022691"/>
    </source>
</evidence>
<feature type="domain" description="S-adenosyl-l-methionine hydroxide adenosyltransferase C-terminal" evidence="4">
    <location>
        <begin position="170"/>
        <end position="271"/>
    </location>
</feature>
<comment type="caution">
    <text evidence="5">The sequence shown here is derived from an EMBL/GenBank/DDBJ whole genome shotgun (WGS) entry which is preliminary data.</text>
</comment>
<feature type="domain" description="S-adenosyl-l-methionine hydroxide adenosyltransferase N-terminal" evidence="3">
    <location>
        <begin position="4"/>
        <end position="145"/>
    </location>
</feature>
<dbReference type="Pfam" id="PF20257">
    <property type="entry name" value="SAM_HAT_C"/>
    <property type="match status" value="1"/>
</dbReference>
<name>A0A4U5TQ76_9FLAO</name>
<evidence type="ECO:0000256" key="2">
    <source>
        <dbReference type="ARBA" id="ARBA00024035"/>
    </source>
</evidence>
<gene>
    <name evidence="5" type="ORF">FCN74_07560</name>
</gene>
<dbReference type="Gene3D" id="2.40.30.90">
    <property type="entry name" value="Bacterial fluorinating enzyme like"/>
    <property type="match status" value="1"/>
</dbReference>
<evidence type="ECO:0000259" key="4">
    <source>
        <dbReference type="Pfam" id="PF20257"/>
    </source>
</evidence>
<evidence type="ECO:0000313" key="5">
    <source>
        <dbReference type="EMBL" id="TKS55881.1"/>
    </source>
</evidence>
<dbReference type="Proteomes" id="UP000306552">
    <property type="component" value="Unassembled WGS sequence"/>
</dbReference>
<dbReference type="PIRSF" id="PIRSF006779">
    <property type="entry name" value="UCP006779"/>
    <property type="match status" value="1"/>
</dbReference>
<dbReference type="InterPro" id="IPR046470">
    <property type="entry name" value="SAM_HAT_C"/>
</dbReference>
<dbReference type="AlphaFoldDB" id="A0A4U5TQ76"/>
<dbReference type="SUPFAM" id="SSF102522">
    <property type="entry name" value="Bacterial fluorinating enzyme, N-terminal domain"/>
    <property type="match status" value="1"/>
</dbReference>
<evidence type="ECO:0000259" key="3">
    <source>
        <dbReference type="Pfam" id="PF01887"/>
    </source>
</evidence>
<dbReference type="RefSeq" id="WP_138931996.1">
    <property type="nucleotide sequence ID" value="NZ_SWMU01000003.1"/>
</dbReference>
<accession>A0A4U5TQ76</accession>